<sequence length="323" mass="34380">MQHVATVFGGSGFIGRQVVQRLARAGYAVRVAVRDAEGAHTLWTQGNLGQVVSLAVPITDETAVARALQGVQVAVNLVGILQERRAGDFQRVQAEGAGRVARLAAAAGVRRLVHVSAIGADPESRSLYARSKAEGEALVRAGFPAATILRPSVVFGPGDSFFNRFAGMAARIPWVMPVVAGGTRFQPVHVDDVADAVMAAITRPEAAGMTYELGGPRAMTMREVLALVLQATGRRRRLVAMPPGLIAFQARIAELLPNPPITRDQLILLQRDNVVSEGVPGLAALGIEPKSAEAILPLLLARFRTGGRSQPSRYRSDTDSHLR</sequence>
<dbReference type="Proteomes" id="UP001196870">
    <property type="component" value="Unassembled WGS sequence"/>
</dbReference>
<organism evidence="2 3">
    <name type="scientific">Plastoroseomonas hellenica</name>
    <dbReference type="NCBI Taxonomy" id="2687306"/>
    <lineage>
        <taxon>Bacteria</taxon>
        <taxon>Pseudomonadati</taxon>
        <taxon>Pseudomonadota</taxon>
        <taxon>Alphaproteobacteria</taxon>
        <taxon>Acetobacterales</taxon>
        <taxon>Acetobacteraceae</taxon>
        <taxon>Plastoroseomonas</taxon>
    </lineage>
</organism>
<evidence type="ECO:0000259" key="1">
    <source>
        <dbReference type="Pfam" id="PF01370"/>
    </source>
</evidence>
<dbReference type="RefSeq" id="WP_246526783.1">
    <property type="nucleotide sequence ID" value="NZ_JAAGBB010000030.1"/>
</dbReference>
<dbReference type="PANTHER" id="PTHR12126:SF11">
    <property type="entry name" value="NADH DEHYDROGENASE [UBIQUINONE] 1 ALPHA SUBCOMPLEX SUBUNIT 9, MITOCHONDRIAL"/>
    <property type="match status" value="1"/>
</dbReference>
<accession>A0ABS5F3L2</accession>
<name>A0ABS5F3L2_9PROT</name>
<keyword evidence="3" id="KW-1185">Reference proteome</keyword>
<proteinExistence type="predicted"/>
<gene>
    <name evidence="2" type="ORF">GXW71_22285</name>
</gene>
<dbReference type="SUPFAM" id="SSF51735">
    <property type="entry name" value="NAD(P)-binding Rossmann-fold domains"/>
    <property type="match status" value="1"/>
</dbReference>
<dbReference type="PANTHER" id="PTHR12126">
    <property type="entry name" value="NADH-UBIQUINONE OXIDOREDUCTASE 39 KDA SUBUNIT-RELATED"/>
    <property type="match status" value="1"/>
</dbReference>
<dbReference type="CDD" id="cd05271">
    <property type="entry name" value="NDUFA9_like_SDR_a"/>
    <property type="match status" value="1"/>
</dbReference>
<dbReference type="InterPro" id="IPR036291">
    <property type="entry name" value="NAD(P)-bd_dom_sf"/>
</dbReference>
<evidence type="ECO:0000313" key="3">
    <source>
        <dbReference type="Proteomes" id="UP001196870"/>
    </source>
</evidence>
<comment type="caution">
    <text evidence="2">The sequence shown here is derived from an EMBL/GenBank/DDBJ whole genome shotgun (WGS) entry which is preliminary data.</text>
</comment>
<dbReference type="InterPro" id="IPR001509">
    <property type="entry name" value="Epimerase_deHydtase"/>
</dbReference>
<reference evidence="3" key="1">
    <citation type="journal article" date="2021" name="Syst. Appl. Microbiol.">
        <title>Roseomonas hellenica sp. nov., isolated from roots of wild-growing Alkanna tinctoria.</title>
        <authorList>
            <person name="Rat A."/>
            <person name="Naranjo H.D."/>
            <person name="Lebbe L."/>
            <person name="Cnockaert M."/>
            <person name="Krigas N."/>
            <person name="Grigoriadou K."/>
            <person name="Maloupa E."/>
            <person name="Willems A."/>
        </authorList>
    </citation>
    <scope>NUCLEOTIDE SEQUENCE [LARGE SCALE GENOMIC DNA]</scope>
    <source>
        <strain evidence="3">LMG 31523</strain>
    </source>
</reference>
<protein>
    <submittedName>
        <fullName evidence="2">Complex I NDUFA9 subunit family protein</fullName>
    </submittedName>
</protein>
<dbReference type="Gene3D" id="3.40.50.720">
    <property type="entry name" value="NAD(P)-binding Rossmann-like Domain"/>
    <property type="match status" value="1"/>
</dbReference>
<dbReference type="InterPro" id="IPR051207">
    <property type="entry name" value="ComplexI_NDUFA9_subunit"/>
</dbReference>
<evidence type="ECO:0000313" key="2">
    <source>
        <dbReference type="EMBL" id="MBR0667106.1"/>
    </source>
</evidence>
<dbReference type="EMBL" id="JAAGBB010000030">
    <property type="protein sequence ID" value="MBR0667106.1"/>
    <property type="molecule type" value="Genomic_DNA"/>
</dbReference>
<dbReference type="Pfam" id="PF01370">
    <property type="entry name" value="Epimerase"/>
    <property type="match status" value="1"/>
</dbReference>
<feature type="domain" description="NAD-dependent epimerase/dehydratase" evidence="1">
    <location>
        <begin position="6"/>
        <end position="214"/>
    </location>
</feature>